<dbReference type="SUPFAM" id="SSF55961">
    <property type="entry name" value="Bet v1-like"/>
    <property type="match status" value="1"/>
</dbReference>
<evidence type="ECO:0000256" key="1">
    <source>
        <dbReference type="ARBA" id="ARBA00038242"/>
    </source>
</evidence>
<dbReference type="InterPro" id="IPR052006">
    <property type="entry name" value="MLP-like"/>
</dbReference>
<sequence length="150" mass="16888">MAQLGKFESQLELKSPAEKVFDIFRRKSYLFPKIVPQMVKDVKLVSGDWESVGSVRLWNYVAGDCESGKETVEAFADDPKSITFTYLDGAAMDLYKSLKVGFQFSSEGEHCMTKKVLAYEKRNANVPDADKYLEFTCGMLPSVDAYLLKA</sequence>
<dbReference type="PANTHER" id="PTHR31338:SF16">
    <property type="entry name" value="POLYKETIDE CYCLASE_DEHYDRASE AND LIPID TRANSPORT SUPERFAMILY PROTEIN"/>
    <property type="match status" value="1"/>
</dbReference>
<dbReference type="InterPro" id="IPR023393">
    <property type="entry name" value="START-like_dom_sf"/>
</dbReference>
<dbReference type="Proteomes" id="UP000827889">
    <property type="component" value="Chromosome 5"/>
</dbReference>
<dbReference type="Gene3D" id="3.30.530.20">
    <property type="match status" value="1"/>
</dbReference>
<organism evidence="3 4">
    <name type="scientific">Rhodamnia argentea</name>
    <dbReference type="NCBI Taxonomy" id="178133"/>
    <lineage>
        <taxon>Eukaryota</taxon>
        <taxon>Viridiplantae</taxon>
        <taxon>Streptophyta</taxon>
        <taxon>Embryophyta</taxon>
        <taxon>Tracheophyta</taxon>
        <taxon>Spermatophyta</taxon>
        <taxon>Magnoliopsida</taxon>
        <taxon>eudicotyledons</taxon>
        <taxon>Gunneridae</taxon>
        <taxon>Pentapetalae</taxon>
        <taxon>rosids</taxon>
        <taxon>malvids</taxon>
        <taxon>Myrtales</taxon>
        <taxon>Myrtaceae</taxon>
        <taxon>Myrtoideae</taxon>
        <taxon>Myrteae</taxon>
        <taxon>Australasian group</taxon>
        <taxon>Rhodamnia</taxon>
    </lineage>
</organism>
<dbReference type="SMART" id="SM01037">
    <property type="entry name" value="Bet_v_1"/>
    <property type="match status" value="1"/>
</dbReference>
<dbReference type="Pfam" id="PF00407">
    <property type="entry name" value="Bet_v_1"/>
    <property type="match status" value="1"/>
</dbReference>
<dbReference type="RefSeq" id="XP_030529113.1">
    <property type="nucleotide sequence ID" value="XM_030673253.2"/>
</dbReference>
<dbReference type="OrthoDB" id="1072116at2759"/>
<dbReference type="AlphaFoldDB" id="A0A8B8P5D9"/>
<name>A0A8B8P5D9_9MYRT</name>
<evidence type="ECO:0000313" key="3">
    <source>
        <dbReference type="Proteomes" id="UP000827889"/>
    </source>
</evidence>
<comment type="similarity">
    <text evidence="1">Belongs to the MLP family.</text>
</comment>
<dbReference type="InterPro" id="IPR000916">
    <property type="entry name" value="Bet_v_I/MLP"/>
</dbReference>
<feature type="domain" description="Bet v I/Major latex protein" evidence="2">
    <location>
        <begin position="2"/>
        <end position="150"/>
    </location>
</feature>
<dbReference type="GO" id="GO:0006952">
    <property type="term" value="P:defense response"/>
    <property type="evidence" value="ECO:0007669"/>
    <property type="project" value="InterPro"/>
</dbReference>
<reference evidence="4" key="1">
    <citation type="submission" date="2025-08" db="UniProtKB">
        <authorList>
            <consortium name="RefSeq"/>
        </authorList>
    </citation>
    <scope>IDENTIFICATION</scope>
    <source>
        <tissue evidence="4">Leaf</tissue>
    </source>
</reference>
<dbReference type="GeneID" id="115739934"/>
<dbReference type="KEGG" id="rarg:115739934"/>
<dbReference type="CDD" id="cd07816">
    <property type="entry name" value="Bet_v1-like"/>
    <property type="match status" value="1"/>
</dbReference>
<accession>A0A8B8P5D9</accession>
<evidence type="ECO:0000313" key="4">
    <source>
        <dbReference type="RefSeq" id="XP_030529113.1"/>
    </source>
</evidence>
<evidence type="ECO:0000259" key="2">
    <source>
        <dbReference type="SMART" id="SM01037"/>
    </source>
</evidence>
<protein>
    <submittedName>
        <fullName evidence="4">Kirola-like</fullName>
    </submittedName>
</protein>
<keyword evidence="3" id="KW-1185">Reference proteome</keyword>
<gene>
    <name evidence="4" type="primary">LOC115739934</name>
</gene>
<dbReference type="PANTHER" id="PTHR31338">
    <property type="entry name" value="POLYKETIDE CYCLASE/DEHYDRASE AND LIPID TRANSPORT SUPERFAMILY PROTEIN"/>
    <property type="match status" value="1"/>
</dbReference>
<proteinExistence type="inferred from homology"/>